<accession>A0A8S3U4V8</accession>
<evidence type="ECO:0000256" key="3">
    <source>
        <dbReference type="SAM" id="MobiDB-lite"/>
    </source>
</evidence>
<dbReference type="Proteomes" id="UP000683360">
    <property type="component" value="Unassembled WGS sequence"/>
</dbReference>
<dbReference type="SUPFAM" id="SSF53098">
    <property type="entry name" value="Ribonuclease H-like"/>
    <property type="match status" value="1"/>
</dbReference>
<feature type="compositionally biased region" description="Polar residues" evidence="3">
    <location>
        <begin position="684"/>
        <end position="722"/>
    </location>
</feature>
<dbReference type="InterPro" id="IPR041577">
    <property type="entry name" value="RT_RNaseH_2"/>
</dbReference>
<dbReference type="InterPro" id="IPR041588">
    <property type="entry name" value="Integrase_H2C2"/>
</dbReference>
<keyword evidence="2" id="KW-0175">Coiled coil</keyword>
<keyword evidence="1" id="KW-0511">Multifunctional enzyme</keyword>
<evidence type="ECO:0000256" key="2">
    <source>
        <dbReference type="SAM" id="Coils"/>
    </source>
</evidence>
<dbReference type="GO" id="GO:0003676">
    <property type="term" value="F:nucleic acid binding"/>
    <property type="evidence" value="ECO:0007669"/>
    <property type="project" value="InterPro"/>
</dbReference>
<dbReference type="InterPro" id="IPR012337">
    <property type="entry name" value="RNaseH-like_sf"/>
</dbReference>
<comment type="caution">
    <text evidence="5">The sequence shown here is derived from an EMBL/GenBank/DDBJ whole genome shotgun (WGS) entry which is preliminary data.</text>
</comment>
<dbReference type="CDD" id="cd09274">
    <property type="entry name" value="RNase_HI_RT_Ty3"/>
    <property type="match status" value="1"/>
</dbReference>
<dbReference type="Gene3D" id="1.10.340.70">
    <property type="match status" value="1"/>
</dbReference>
<keyword evidence="6" id="KW-1185">Reference proteome</keyword>
<dbReference type="PANTHER" id="PTHR37984">
    <property type="entry name" value="PROTEIN CBG26694"/>
    <property type="match status" value="1"/>
</dbReference>
<dbReference type="Gene3D" id="3.30.420.10">
    <property type="entry name" value="Ribonuclease H-like superfamily/Ribonuclease H"/>
    <property type="match status" value="1"/>
</dbReference>
<evidence type="ECO:0000259" key="4">
    <source>
        <dbReference type="PROSITE" id="PS50994"/>
    </source>
</evidence>
<dbReference type="InterPro" id="IPR043502">
    <property type="entry name" value="DNA/RNA_pol_sf"/>
</dbReference>
<sequence length="971" mass="112148">MANYYRKFVKDYAHIAAPLTKLLKKDQRFKWTPECDIAFENLKDRLTSAPILSFPHLDKPFILATDSSEFSNGYILSQIQNGLEHVIAYGGRQLRGSELKWHITDKEALALVEGVQHFKHYLANQEFTVYTDNISVKYLQKIKDCQGRLGRWSLLLQGYNFKIQHRAGSKNPADCLSRQKHLEINNSASYDSSELADHLGSIDIPKEYTEVTFIYKGENEDAVISSLQTVTINDIQLTNLAEEQENCRDFADIIKYKQTGRVPQNPELARAVVAESFNFELEDGILKHFYSKRCKKVPKDERLVKQIAVPRNLRDSILKAYHDCILGGGHQGFERTYAAIRNKYFWPTMYSDINQYVKTCEVCQQSKRAFNSKPPPLQPQPTNDIFGRWHMDILSGLPTTKDKYKHVLLVVDSYSKWCEAFPLRSEEAGEVANVLYREIISRYGAPRTLLSDRGRNFVSNLVKALSELFNIKRHLTSSYHPQTNGACERMNSVILQALRAYTKDQQDDWYDVLPGILMAYRATPATQSTDYSPFFLLYGREMTLPIDTALIPKDRLAQDHKIFLSRILQNLETSRKIAAKNIKQAQERYKQQYDKNLKNLNFNQLNVPTNLPEEFQNDNEELNSEEIQDDNINDNDRLYQTIFNKPVPPINNNGINRQQPPIPVINNNRPHQHKQQLHVDRNTNRQQNQQPAQNSETNKRSASPSGDSTVNQPVKDNKPSCQDCKNNKCKAFKEEEIHQVLSSARGNGTLYYKLKFTDKSRNTEWYFSCKVPAKLIREFHAQRTMSGKKRKRPLQQNKHKFFTKPDPAVNSVQYISTKVKADISTQTETINEQDQGNENQQLLAVKIVNNRPYFLIKSGNTTKYESMTSAPNIARQVLIDHKERFKQALLQQDIQYAMEKRLGKENQRDCSFQIASDGKIHEIRYNIDGTTEYLSGYRNPVIAPEWDTFDSLSNASINNFINVLEQQYKIE</sequence>
<evidence type="ECO:0000313" key="5">
    <source>
        <dbReference type="EMBL" id="CAG2237156.1"/>
    </source>
</evidence>
<dbReference type="Pfam" id="PF17919">
    <property type="entry name" value="RT_RNaseH_2"/>
    <property type="match status" value="1"/>
</dbReference>
<dbReference type="InterPro" id="IPR036397">
    <property type="entry name" value="RNaseH_sf"/>
</dbReference>
<evidence type="ECO:0000313" key="6">
    <source>
        <dbReference type="Proteomes" id="UP000683360"/>
    </source>
</evidence>
<dbReference type="FunFam" id="3.30.420.10:FF:000032">
    <property type="entry name" value="Retrovirus-related Pol polyprotein from transposon 297-like Protein"/>
    <property type="match status" value="1"/>
</dbReference>
<organism evidence="5 6">
    <name type="scientific">Mytilus edulis</name>
    <name type="common">Blue mussel</name>
    <dbReference type="NCBI Taxonomy" id="6550"/>
    <lineage>
        <taxon>Eukaryota</taxon>
        <taxon>Metazoa</taxon>
        <taxon>Spiralia</taxon>
        <taxon>Lophotrochozoa</taxon>
        <taxon>Mollusca</taxon>
        <taxon>Bivalvia</taxon>
        <taxon>Autobranchia</taxon>
        <taxon>Pteriomorphia</taxon>
        <taxon>Mytilida</taxon>
        <taxon>Mytiloidea</taxon>
        <taxon>Mytilidae</taxon>
        <taxon>Mytilinae</taxon>
        <taxon>Mytilus</taxon>
    </lineage>
</organism>
<dbReference type="PANTHER" id="PTHR37984:SF5">
    <property type="entry name" value="PROTEIN NYNRIN-LIKE"/>
    <property type="match status" value="1"/>
</dbReference>
<evidence type="ECO:0000256" key="1">
    <source>
        <dbReference type="ARBA" id="ARBA00023268"/>
    </source>
</evidence>
<dbReference type="InterPro" id="IPR050951">
    <property type="entry name" value="Retrovirus_Pol_polyprotein"/>
</dbReference>
<dbReference type="EMBL" id="CAJPWZ010002378">
    <property type="protein sequence ID" value="CAG2237156.1"/>
    <property type="molecule type" value="Genomic_DNA"/>
</dbReference>
<feature type="coiled-coil region" evidence="2">
    <location>
        <begin position="568"/>
        <end position="595"/>
    </location>
</feature>
<proteinExistence type="predicted"/>
<dbReference type="Gene3D" id="3.30.70.270">
    <property type="match status" value="1"/>
</dbReference>
<dbReference type="Pfam" id="PF00665">
    <property type="entry name" value="rve"/>
    <property type="match status" value="1"/>
</dbReference>
<feature type="domain" description="Integrase catalytic" evidence="4">
    <location>
        <begin position="377"/>
        <end position="541"/>
    </location>
</feature>
<gene>
    <name evidence="5" type="ORF">MEDL_49629</name>
</gene>
<dbReference type="SUPFAM" id="SSF56672">
    <property type="entry name" value="DNA/RNA polymerases"/>
    <property type="match status" value="1"/>
</dbReference>
<dbReference type="FunFam" id="1.10.340.70:FF:000001">
    <property type="entry name" value="Retrovirus-related Pol polyprotein from transposon gypsy-like Protein"/>
    <property type="match status" value="1"/>
</dbReference>
<dbReference type="GO" id="GO:0015074">
    <property type="term" value="P:DNA integration"/>
    <property type="evidence" value="ECO:0007669"/>
    <property type="project" value="InterPro"/>
</dbReference>
<dbReference type="FunFam" id="3.30.70.270:FF:000020">
    <property type="entry name" value="Transposon Tf2-6 polyprotein-like Protein"/>
    <property type="match status" value="1"/>
</dbReference>
<dbReference type="GO" id="GO:0003824">
    <property type="term" value="F:catalytic activity"/>
    <property type="evidence" value="ECO:0007669"/>
    <property type="project" value="UniProtKB-KW"/>
</dbReference>
<protein>
    <recommendedName>
        <fullName evidence="4">Integrase catalytic domain-containing protein</fullName>
    </recommendedName>
</protein>
<reference evidence="5" key="1">
    <citation type="submission" date="2021-03" db="EMBL/GenBank/DDBJ databases">
        <authorList>
            <person name="Bekaert M."/>
        </authorList>
    </citation>
    <scope>NUCLEOTIDE SEQUENCE</scope>
</reference>
<feature type="region of interest" description="Disordered" evidence="3">
    <location>
        <begin position="643"/>
        <end position="722"/>
    </location>
</feature>
<feature type="compositionally biased region" description="Polar residues" evidence="3">
    <location>
        <begin position="650"/>
        <end position="669"/>
    </location>
</feature>
<dbReference type="Pfam" id="PF17921">
    <property type="entry name" value="Integrase_H2C2"/>
    <property type="match status" value="1"/>
</dbReference>
<name>A0A8S3U4V8_MYTED</name>
<dbReference type="InterPro" id="IPR001584">
    <property type="entry name" value="Integrase_cat-core"/>
</dbReference>
<dbReference type="InterPro" id="IPR043128">
    <property type="entry name" value="Rev_trsase/Diguanyl_cyclase"/>
</dbReference>
<dbReference type="FunFam" id="3.10.20.370:FF:000001">
    <property type="entry name" value="Retrovirus-related Pol polyprotein from transposon 17.6-like protein"/>
    <property type="match status" value="1"/>
</dbReference>
<dbReference type="PROSITE" id="PS50994">
    <property type="entry name" value="INTEGRASE"/>
    <property type="match status" value="1"/>
</dbReference>
<dbReference type="AlphaFoldDB" id="A0A8S3U4V8"/>
<dbReference type="OrthoDB" id="427129at2759"/>